<organism evidence="1 2">
    <name type="scientific">Naganishia vaughanmartiniae</name>
    <dbReference type="NCBI Taxonomy" id="1424756"/>
    <lineage>
        <taxon>Eukaryota</taxon>
        <taxon>Fungi</taxon>
        <taxon>Dikarya</taxon>
        <taxon>Basidiomycota</taxon>
        <taxon>Agaricomycotina</taxon>
        <taxon>Tremellomycetes</taxon>
        <taxon>Filobasidiales</taxon>
        <taxon>Filobasidiaceae</taxon>
        <taxon>Naganishia</taxon>
    </lineage>
</organism>
<proteinExistence type="predicted"/>
<accession>A0ACC2WWC5</accession>
<evidence type="ECO:0000313" key="1">
    <source>
        <dbReference type="EMBL" id="KAJ9115441.1"/>
    </source>
</evidence>
<protein>
    <submittedName>
        <fullName evidence="1">Uncharacterized protein</fullName>
    </submittedName>
</protein>
<dbReference type="EMBL" id="JASBWU010000016">
    <property type="protein sequence ID" value="KAJ9115441.1"/>
    <property type="molecule type" value="Genomic_DNA"/>
</dbReference>
<dbReference type="Proteomes" id="UP001243375">
    <property type="component" value="Unassembled WGS sequence"/>
</dbReference>
<comment type="caution">
    <text evidence="1">The sequence shown here is derived from an EMBL/GenBank/DDBJ whole genome shotgun (WGS) entry which is preliminary data.</text>
</comment>
<reference evidence="1" key="1">
    <citation type="submission" date="2023-04" db="EMBL/GenBank/DDBJ databases">
        <title>Draft Genome sequencing of Naganishia species isolated from polar environments using Oxford Nanopore Technology.</title>
        <authorList>
            <person name="Leo P."/>
            <person name="Venkateswaran K."/>
        </authorList>
    </citation>
    <scope>NUCLEOTIDE SEQUENCE</scope>
    <source>
        <strain evidence="1">MNA-CCFEE 5425</strain>
    </source>
</reference>
<evidence type="ECO:0000313" key="2">
    <source>
        <dbReference type="Proteomes" id="UP001243375"/>
    </source>
</evidence>
<gene>
    <name evidence="1" type="ORF">QFC22_005199</name>
</gene>
<sequence>MGLHKLGSELPESATARELSQAFGHKWTRADRRETGRRVWWLLLELDLNASPEHDFLYSADIGERVCAMPANVNDDELRGQVSIASRPITEHTDMTFICSRLTFLGPLKRFVKAVNQVGGRLTEAIMEKTEIQPVTPTQDSLPMQGMDASSMKQITAEARAIKCYGYSAALRLHRLCLAPSLHGSFPLAGDQGISFSVDTLNTLLPGTVYGYHQEFDDPLQALLQGTNLNILENFLLYPPQSAFEID</sequence>
<name>A0ACC2WWC5_9TREE</name>
<keyword evidence="2" id="KW-1185">Reference proteome</keyword>